<comment type="caution">
    <text evidence="1">The sequence shown here is derived from an EMBL/GenBank/DDBJ whole genome shotgun (WGS) entry which is preliminary data.</text>
</comment>
<reference evidence="1 2" key="1">
    <citation type="submission" date="2018-03" db="EMBL/GenBank/DDBJ databases">
        <title>Draft genome sequence of Rohu Carp (Labeo rohita).</title>
        <authorList>
            <person name="Das P."/>
            <person name="Kushwaha B."/>
            <person name="Joshi C.G."/>
            <person name="Kumar D."/>
            <person name="Nagpure N.S."/>
            <person name="Sahoo L."/>
            <person name="Das S.P."/>
            <person name="Bit A."/>
            <person name="Patnaik S."/>
            <person name="Meher P.K."/>
            <person name="Jayasankar P."/>
            <person name="Koringa P.G."/>
            <person name="Patel N.V."/>
            <person name="Hinsu A.T."/>
            <person name="Kumar R."/>
            <person name="Pandey M."/>
            <person name="Agarwal S."/>
            <person name="Srivastava S."/>
            <person name="Singh M."/>
            <person name="Iquebal M.A."/>
            <person name="Jaiswal S."/>
            <person name="Angadi U.B."/>
            <person name="Kumar N."/>
            <person name="Raza M."/>
            <person name="Shah T.M."/>
            <person name="Rai A."/>
            <person name="Jena J.K."/>
        </authorList>
    </citation>
    <scope>NUCLEOTIDE SEQUENCE [LARGE SCALE GENOMIC DNA]</scope>
    <source>
        <strain evidence="1">DASCIFA01</strain>
        <tissue evidence="1">Testis</tissue>
    </source>
</reference>
<name>A0A498NP12_LABRO</name>
<dbReference type="OrthoDB" id="8859298at2759"/>
<protein>
    <submittedName>
        <fullName evidence="1">Uncharacterized protein</fullName>
    </submittedName>
</protein>
<sequence length="527" mass="60261">MYHIVCFVDTEEVEVVPAIWVKNGVCLWPPYKDEEIQRAAKRLEQPQEFWSAYKVKILYTANNYSEACQKLPLAEQQADLQSEAEPDSTRPPKRQIKRNRHLLGDYDSDEEATTLLKKPLPPQQISQQLWQASSSSSASQDITEHNSELTWPQDTTVQSSEHETPRAQRKSLSSCDPFIASLLREILTKQDILMEQQKNIIRMVQDLKANSVREITEADHSSPEQFLIEDLKSLTSMESDLRSCPETILKVETNSESGEDEMAHNDEESCTVQIENQQAPKMVKPCPVQTGKHRAPKMGKPCPGQIGKRRTPKLGKPCGPTCGKKCTKKIPHVRRKEIFNSYRAMSHSDKWAFVFHSVTQLLTSRLTTAGPSRRNKTFKYHLNNSLGQPQDVCKTFYLTTLGYHPKNDSVIVSVTSNMSSAVPPQDRRGRHPPANKIDLSPIHKHIESFNPTVSDRKCEHASSRRYLPSNVNVVKMYKDFKAKNAIACSYETYRRAIRDMNISFRKLHAEECKKCLEPDIHRKTEYL</sequence>
<dbReference type="EMBL" id="QBIY01011254">
    <property type="protein sequence ID" value="RXN33653.1"/>
    <property type="molecule type" value="Genomic_DNA"/>
</dbReference>
<evidence type="ECO:0000313" key="2">
    <source>
        <dbReference type="Proteomes" id="UP000290572"/>
    </source>
</evidence>
<organism evidence="1 2">
    <name type="scientific">Labeo rohita</name>
    <name type="common">Indian major carp</name>
    <name type="synonym">Cyprinus rohita</name>
    <dbReference type="NCBI Taxonomy" id="84645"/>
    <lineage>
        <taxon>Eukaryota</taxon>
        <taxon>Metazoa</taxon>
        <taxon>Chordata</taxon>
        <taxon>Craniata</taxon>
        <taxon>Vertebrata</taxon>
        <taxon>Euteleostomi</taxon>
        <taxon>Actinopterygii</taxon>
        <taxon>Neopterygii</taxon>
        <taxon>Teleostei</taxon>
        <taxon>Ostariophysi</taxon>
        <taxon>Cypriniformes</taxon>
        <taxon>Cyprinidae</taxon>
        <taxon>Labeoninae</taxon>
        <taxon>Labeonini</taxon>
        <taxon>Labeo</taxon>
    </lineage>
</organism>
<evidence type="ECO:0000313" key="1">
    <source>
        <dbReference type="EMBL" id="RXN33653.1"/>
    </source>
</evidence>
<keyword evidence="2" id="KW-1185">Reference proteome</keyword>
<dbReference type="STRING" id="84645.A0A498NP12"/>
<proteinExistence type="predicted"/>
<dbReference type="Proteomes" id="UP000290572">
    <property type="component" value="Unassembled WGS sequence"/>
</dbReference>
<dbReference type="PANTHER" id="PTHR10773:SF19">
    <property type="match status" value="1"/>
</dbReference>
<gene>
    <name evidence="1" type="ORF">ROHU_015406</name>
</gene>
<dbReference type="PANTHER" id="PTHR10773">
    <property type="entry name" value="DNA-DIRECTED RNA POLYMERASES I, II, AND III SUBUNIT RPABC2"/>
    <property type="match status" value="1"/>
</dbReference>
<dbReference type="AlphaFoldDB" id="A0A498NP12"/>
<accession>A0A498NP12</accession>